<comment type="caution">
    <text evidence="1">The sequence shown here is derived from an EMBL/GenBank/DDBJ whole genome shotgun (WGS) entry which is preliminary data.</text>
</comment>
<gene>
    <name evidence="1" type="ORF">TIS948_LOCUS11848</name>
</gene>
<evidence type="ECO:0000313" key="1">
    <source>
        <dbReference type="EMBL" id="CAF3189333.1"/>
    </source>
</evidence>
<dbReference type="OrthoDB" id="10057001at2759"/>
<protein>
    <submittedName>
        <fullName evidence="1">Uncharacterized protein</fullName>
    </submittedName>
</protein>
<organism evidence="1 2">
    <name type="scientific">Rotaria socialis</name>
    <dbReference type="NCBI Taxonomy" id="392032"/>
    <lineage>
        <taxon>Eukaryota</taxon>
        <taxon>Metazoa</taxon>
        <taxon>Spiralia</taxon>
        <taxon>Gnathifera</taxon>
        <taxon>Rotifera</taxon>
        <taxon>Eurotatoria</taxon>
        <taxon>Bdelloidea</taxon>
        <taxon>Philodinida</taxon>
        <taxon>Philodinidae</taxon>
        <taxon>Rotaria</taxon>
    </lineage>
</organism>
<proteinExistence type="predicted"/>
<dbReference type="EMBL" id="CAJNXB010001708">
    <property type="protein sequence ID" value="CAF3189333.1"/>
    <property type="molecule type" value="Genomic_DNA"/>
</dbReference>
<sequence>MGNTGSHELNRSNGESPMATIARYNTNNDLKGVDNWKYTTTNNIKVLKSRDEAKTYISGMCKIWKLESFHDGAKFSKENIKAIDNLHDSITNSFEFIDEKGDLCCILVLIQFGTDRKSIQITNTNHKLTRTAVRTRQADIQPADERSALQWLKERAYEEIHQRLPEVDNNMPIDDCMVERKPNRIDFQDNRLQQEDVTIIMGVIKSSPTLANERYCVLQKNMTKNGLTLYDIRDIAEFCKHTNDTEGALEQIRQHIMATKVPVEIIAWIFYQGGASYSLTIVAIPQDDLIHVCSNGIHVRLTPMRNGAGASEFKQIEFKAFGTEGTATYLLAATNTAANGKVTVCYSYHFLKEMILEEEHRVYTQYAADIFLDWLRAKSCESLQAMLPKNVAPQLIYE</sequence>
<name>A0A817Q3K5_9BILA</name>
<dbReference type="Proteomes" id="UP000663825">
    <property type="component" value="Unassembled WGS sequence"/>
</dbReference>
<evidence type="ECO:0000313" key="2">
    <source>
        <dbReference type="Proteomes" id="UP000663825"/>
    </source>
</evidence>
<reference evidence="1" key="1">
    <citation type="submission" date="2021-02" db="EMBL/GenBank/DDBJ databases">
        <authorList>
            <person name="Nowell W R."/>
        </authorList>
    </citation>
    <scope>NUCLEOTIDE SEQUENCE</scope>
</reference>
<accession>A0A817Q3K5</accession>
<dbReference type="AlphaFoldDB" id="A0A817Q3K5"/>